<organism evidence="1 2">
    <name type="scientific">Reichenbachiella faecimaris</name>
    <dbReference type="NCBI Taxonomy" id="692418"/>
    <lineage>
        <taxon>Bacteria</taxon>
        <taxon>Pseudomonadati</taxon>
        <taxon>Bacteroidota</taxon>
        <taxon>Cytophagia</taxon>
        <taxon>Cytophagales</taxon>
        <taxon>Reichenbachiellaceae</taxon>
        <taxon>Reichenbachiella</taxon>
    </lineage>
</organism>
<dbReference type="RefSeq" id="WP_084371837.1">
    <property type="nucleotide sequence ID" value="NZ_FWYF01000001.1"/>
</dbReference>
<name>A0A1W2G963_REIFA</name>
<proteinExistence type="predicted"/>
<keyword evidence="2" id="KW-1185">Reference proteome</keyword>
<protein>
    <submittedName>
        <fullName evidence="1">Uncharacterized protein</fullName>
    </submittedName>
</protein>
<gene>
    <name evidence="1" type="ORF">SAMN04488029_1528</name>
</gene>
<accession>A0A1W2G963</accession>
<evidence type="ECO:0000313" key="2">
    <source>
        <dbReference type="Proteomes" id="UP000192472"/>
    </source>
</evidence>
<reference evidence="1 2" key="1">
    <citation type="submission" date="2017-04" db="EMBL/GenBank/DDBJ databases">
        <authorList>
            <person name="Afonso C.L."/>
            <person name="Miller P.J."/>
            <person name="Scott M.A."/>
            <person name="Spackman E."/>
            <person name="Goraichik I."/>
            <person name="Dimitrov K.M."/>
            <person name="Suarez D.L."/>
            <person name="Swayne D.E."/>
        </authorList>
    </citation>
    <scope>NUCLEOTIDE SEQUENCE [LARGE SCALE GENOMIC DNA]</scope>
    <source>
        <strain evidence="1 2">DSM 26133</strain>
    </source>
</reference>
<dbReference type="Proteomes" id="UP000192472">
    <property type="component" value="Unassembled WGS sequence"/>
</dbReference>
<sequence length="97" mass="9881">MSTITESSIPESMEAATALATADAGVKYVTGKISLVSTQQGLNVIGVAGGKNPGQYVIKSNVAGGLEAALAGLTNKANFWGTLDSNNQLNTFAVYSN</sequence>
<dbReference type="EMBL" id="FWYF01000001">
    <property type="protein sequence ID" value="SMD33163.1"/>
    <property type="molecule type" value="Genomic_DNA"/>
</dbReference>
<dbReference type="AlphaFoldDB" id="A0A1W2G963"/>
<evidence type="ECO:0000313" key="1">
    <source>
        <dbReference type="EMBL" id="SMD33163.1"/>
    </source>
</evidence>